<organism evidence="1 2">
    <name type="scientific">Pleodorina starrii</name>
    <dbReference type="NCBI Taxonomy" id="330485"/>
    <lineage>
        <taxon>Eukaryota</taxon>
        <taxon>Viridiplantae</taxon>
        <taxon>Chlorophyta</taxon>
        <taxon>core chlorophytes</taxon>
        <taxon>Chlorophyceae</taxon>
        <taxon>CS clade</taxon>
        <taxon>Chlamydomonadales</taxon>
        <taxon>Volvocaceae</taxon>
        <taxon>Pleodorina</taxon>
    </lineage>
</organism>
<dbReference type="AlphaFoldDB" id="A0A9W6B905"/>
<evidence type="ECO:0000313" key="1">
    <source>
        <dbReference type="EMBL" id="GLC47852.1"/>
    </source>
</evidence>
<evidence type="ECO:0000313" key="2">
    <source>
        <dbReference type="Proteomes" id="UP001165080"/>
    </source>
</evidence>
<gene>
    <name evidence="1" type="primary">PLEST000569</name>
    <name evidence="1" type="ORF">PLESTB_000032500</name>
</gene>
<dbReference type="OrthoDB" id="533699at2759"/>
<dbReference type="EMBL" id="BRXU01000001">
    <property type="protein sequence ID" value="GLC47852.1"/>
    <property type="molecule type" value="Genomic_DNA"/>
</dbReference>
<comment type="caution">
    <text evidence="1">The sequence shown here is derived from an EMBL/GenBank/DDBJ whole genome shotgun (WGS) entry which is preliminary data.</text>
</comment>
<keyword evidence="2" id="KW-1185">Reference proteome</keyword>
<dbReference type="Proteomes" id="UP001165080">
    <property type="component" value="Unassembled WGS sequence"/>
</dbReference>
<proteinExistence type="predicted"/>
<reference evidence="1 2" key="1">
    <citation type="journal article" date="2023" name="Commun. Biol.">
        <title>Reorganization of the ancestral sex-determining regions during the evolution of trioecy in Pleodorina starrii.</title>
        <authorList>
            <person name="Takahashi K."/>
            <person name="Suzuki S."/>
            <person name="Kawai-Toyooka H."/>
            <person name="Yamamoto K."/>
            <person name="Hamaji T."/>
            <person name="Ootsuki R."/>
            <person name="Yamaguchi H."/>
            <person name="Kawachi M."/>
            <person name="Higashiyama T."/>
            <person name="Nozaki H."/>
        </authorList>
    </citation>
    <scope>NUCLEOTIDE SEQUENCE [LARGE SCALE GENOMIC DNA]</scope>
    <source>
        <strain evidence="1 2">NIES-4479</strain>
    </source>
</reference>
<protein>
    <submittedName>
        <fullName evidence="1">Uncharacterized protein</fullName>
    </submittedName>
</protein>
<name>A0A9W6B905_9CHLO</name>
<accession>A0A9W6B905</accession>
<sequence>MQTVHRAHELLRRELRGLRYGTCRHGRIQRTAMSTKDHSSVAVGSSSSDTALLAEVVDQLKTMNSRLGKISKQVQRLETRVCELYEFTSLPLISSHFNSDFAESVDLRSAAHIVDHILGLALNLDLPALKQRGTLISILEDYVLKERQGLRAAMKSLMDEACEDMGVCMVALPSNFQTAPWDDIRACLQELQLGFSSPNSSQVDERINNLMRCVDALETGSPPRPLPGFIEMATAMASGCCSSRISLDCRGRIDVRDTYIEFHIGAFKGVNSGYPETCLLLKRSASLFVWAYRVLEPHIYKPAAAASPASSSPTAAAAAALPGSVSASASGRRERDVEAIGYTFSVGKVPPQDSLLKLYDDFEVEVNGRRSQADIAYRYFSVKPTGLHEHYAKV</sequence>